<comment type="similarity">
    <text evidence="3">Belongs to the transpeptidase family.</text>
</comment>
<dbReference type="SUPFAM" id="SSF54184">
    <property type="entry name" value="Penicillin-binding protein 2x (pbp-2x), c-terminal domain"/>
    <property type="match status" value="2"/>
</dbReference>
<dbReference type="Proteomes" id="UP001372526">
    <property type="component" value="Unassembled WGS sequence"/>
</dbReference>
<dbReference type="SMART" id="SM00740">
    <property type="entry name" value="PASTA"/>
    <property type="match status" value="2"/>
</dbReference>
<dbReference type="InterPro" id="IPR005311">
    <property type="entry name" value="PBP_dimer"/>
</dbReference>
<evidence type="ECO:0000256" key="5">
    <source>
        <dbReference type="ARBA" id="ARBA00023136"/>
    </source>
</evidence>
<feature type="domain" description="PASTA" evidence="9">
    <location>
        <begin position="644"/>
        <end position="702"/>
    </location>
</feature>
<evidence type="ECO:0000313" key="10">
    <source>
        <dbReference type="EMBL" id="MEI4803042.1"/>
    </source>
</evidence>
<dbReference type="InterPro" id="IPR005543">
    <property type="entry name" value="PASTA_dom"/>
</dbReference>
<feature type="region of interest" description="Disordered" evidence="7">
    <location>
        <begin position="685"/>
        <end position="723"/>
    </location>
</feature>
<dbReference type="Pfam" id="PF00905">
    <property type="entry name" value="Transpeptidase"/>
    <property type="match status" value="1"/>
</dbReference>
<dbReference type="Pfam" id="PF03717">
    <property type="entry name" value="PBP_dimer"/>
    <property type="match status" value="1"/>
</dbReference>
<reference evidence="10 11" key="1">
    <citation type="submission" date="2024-01" db="EMBL/GenBank/DDBJ databases">
        <title>Seven novel Bacillus-like species.</title>
        <authorList>
            <person name="Liu G."/>
        </authorList>
    </citation>
    <scope>NUCLEOTIDE SEQUENCE [LARGE SCALE GENOMIC DNA]</scope>
    <source>
        <strain evidence="10 11">FJAT-51639</strain>
    </source>
</reference>
<keyword evidence="8" id="KW-1133">Transmembrane helix</keyword>
<evidence type="ECO:0000259" key="9">
    <source>
        <dbReference type="PROSITE" id="PS51178"/>
    </source>
</evidence>
<dbReference type="Pfam" id="PF03793">
    <property type="entry name" value="PASTA"/>
    <property type="match status" value="2"/>
</dbReference>
<dbReference type="Gene3D" id="3.90.1310.10">
    <property type="entry name" value="Penicillin-binding protein 2a (Domain 2)"/>
    <property type="match status" value="1"/>
</dbReference>
<dbReference type="EMBL" id="JBAWSX010000011">
    <property type="protein sequence ID" value="MEI4803042.1"/>
    <property type="molecule type" value="Genomic_DNA"/>
</dbReference>
<evidence type="ECO:0000256" key="3">
    <source>
        <dbReference type="ARBA" id="ARBA00007171"/>
    </source>
</evidence>
<comment type="subcellular location">
    <subcellularLocation>
        <location evidence="1">Membrane</location>
    </subcellularLocation>
</comment>
<dbReference type="Gene3D" id="3.40.710.10">
    <property type="entry name" value="DD-peptidase/beta-lactamase superfamily"/>
    <property type="match status" value="1"/>
</dbReference>
<comment type="pathway">
    <text evidence="2">Cell wall biogenesis; peptidoglycan biosynthesis.</text>
</comment>
<feature type="compositionally biased region" description="Basic and acidic residues" evidence="7">
    <location>
        <begin position="713"/>
        <end position="723"/>
    </location>
</feature>
<feature type="transmembrane region" description="Helical" evidence="8">
    <location>
        <begin position="12"/>
        <end position="32"/>
    </location>
</feature>
<dbReference type="PANTHER" id="PTHR30627:SF26">
    <property type="entry name" value="PENICILLIN-BINDING PROTEIN 2B"/>
    <property type="match status" value="1"/>
</dbReference>
<evidence type="ECO:0000256" key="6">
    <source>
        <dbReference type="ARBA" id="ARBA00034000"/>
    </source>
</evidence>
<dbReference type="SUPFAM" id="SSF56519">
    <property type="entry name" value="Penicillin binding protein dimerisation domain"/>
    <property type="match status" value="1"/>
</dbReference>
<dbReference type="PROSITE" id="PS51178">
    <property type="entry name" value="PASTA"/>
    <property type="match status" value="2"/>
</dbReference>
<evidence type="ECO:0000313" key="11">
    <source>
        <dbReference type="Proteomes" id="UP001372526"/>
    </source>
</evidence>
<evidence type="ECO:0000256" key="8">
    <source>
        <dbReference type="SAM" id="Phobius"/>
    </source>
</evidence>
<comment type="catalytic activity">
    <reaction evidence="6">
        <text>Preferential cleavage: (Ac)2-L-Lys-D-Ala-|-D-Ala. Also transpeptidation of peptidyl-alanyl moieties that are N-acyl substituents of D-alanine.</text>
        <dbReference type="EC" id="3.4.16.4"/>
    </reaction>
</comment>
<keyword evidence="8" id="KW-0812">Transmembrane</keyword>
<organism evidence="10 11">
    <name type="scientific">Bacillus bruguierae</name>
    <dbReference type="NCBI Taxonomy" id="3127667"/>
    <lineage>
        <taxon>Bacteria</taxon>
        <taxon>Bacillati</taxon>
        <taxon>Bacillota</taxon>
        <taxon>Bacilli</taxon>
        <taxon>Bacillales</taxon>
        <taxon>Bacillaceae</taxon>
        <taxon>Bacillus</taxon>
    </lineage>
</organism>
<gene>
    <name evidence="10" type="ORF">WAZ07_17340</name>
</gene>
<dbReference type="InterPro" id="IPR050515">
    <property type="entry name" value="Beta-lactam/transpept"/>
</dbReference>
<dbReference type="Gene3D" id="3.30.10.20">
    <property type="match status" value="1"/>
</dbReference>
<dbReference type="InterPro" id="IPR001460">
    <property type="entry name" value="PCN-bd_Tpept"/>
</dbReference>
<dbReference type="InterPro" id="IPR012338">
    <property type="entry name" value="Beta-lactam/transpept-like"/>
</dbReference>
<keyword evidence="11" id="KW-1185">Reference proteome</keyword>
<feature type="domain" description="PASTA" evidence="9">
    <location>
        <begin position="587"/>
        <end position="643"/>
    </location>
</feature>
<proteinExistence type="inferred from homology"/>
<dbReference type="EC" id="3.4.16.4" evidence="4"/>
<keyword evidence="5 8" id="KW-0472">Membrane</keyword>
<dbReference type="InterPro" id="IPR036138">
    <property type="entry name" value="PBP_dimer_sf"/>
</dbReference>
<name>A0ABU8FK38_9BACI</name>
<evidence type="ECO:0000256" key="2">
    <source>
        <dbReference type="ARBA" id="ARBA00004752"/>
    </source>
</evidence>
<dbReference type="SUPFAM" id="SSF56601">
    <property type="entry name" value="beta-lactamase/transpeptidase-like"/>
    <property type="match status" value="1"/>
</dbReference>
<sequence length="723" mass="80248">MNIRKFHTNKGAGFFIKVFLLLFFLLLARFLYIQTMKTVHGVDLKPIAERKHNKNGVLEANRGTIYDQNGYVLAQDANSYKMVAALKGQEHVEDKEDAAEKISKVLEVDKEKILEYLNKDAAQVEFGSIGKNLTKEKKEQIVNMHIKGISFVTEKARIYPNGDFASYILGFAKPNDEGIAEGKFGLEQSLDKYLRASNGSMKYTGDTKGIALESGKQSVKPPKNGDNVYLTIDQHIQSFLEDAMVEADKRYNPSMLIGIVADPKTGKILAMSSRPSYDPNKQDIQYFLNDPIANAYEPGSTMKIFTLAAAINEGVYKGQDYYQSGKYKVGNEEIGDHNSGAGWGSITFDEGVERSSNVAFAILGNEKLGPDRFRQYIHKFGLDEKTGIDLPREGENTILFDKKIQQVTTAFGQGSTVTPIQLVQAATAIANDGKMMKPYVIDQVVDPMDDKVVLQHRPEEVGKPVTKETATQVRQLLERVVTSPKGTGTMYKLDGYSVGGKTGTAQVPNGKGGYMTGRENYIFSFLGMAPMDDPQLVVYLAIKQPKLKDTENGAQPLSEMFKSVTKNSLEYLKIKPNEIKDVKKQVQQQQATVPNVTGKTMEEAKGILEKAKFRPVILGEEKVGQQVPKANEKTLTGDRVFLVGNQPKMPNINGWALRDVMNLAKILNLDLKLSGTGYVTEQSVAEGTPLKEKTQVEIKLEPPLEPQQEAEQEPNKKEQKEST</sequence>
<dbReference type="Gene3D" id="2.20.70.70">
    <property type="match status" value="1"/>
</dbReference>
<dbReference type="CDD" id="cd06575">
    <property type="entry name" value="PASTA_Pbp2x-like_2"/>
    <property type="match status" value="1"/>
</dbReference>
<evidence type="ECO:0000256" key="1">
    <source>
        <dbReference type="ARBA" id="ARBA00004370"/>
    </source>
</evidence>
<protein>
    <recommendedName>
        <fullName evidence="4">serine-type D-Ala-D-Ala carboxypeptidase</fullName>
        <ecNumber evidence="4">3.4.16.4</ecNumber>
    </recommendedName>
</protein>
<dbReference type="Gene3D" id="3.30.70.2110">
    <property type="match status" value="1"/>
</dbReference>
<feature type="compositionally biased region" description="Basic and acidic residues" evidence="7">
    <location>
        <begin position="689"/>
        <end position="702"/>
    </location>
</feature>
<dbReference type="CDD" id="cd06576">
    <property type="entry name" value="PASTA_Pbp2x-like_1"/>
    <property type="match status" value="1"/>
</dbReference>
<dbReference type="PANTHER" id="PTHR30627">
    <property type="entry name" value="PEPTIDOGLYCAN D,D-TRANSPEPTIDASE"/>
    <property type="match status" value="1"/>
</dbReference>
<evidence type="ECO:0000256" key="7">
    <source>
        <dbReference type="SAM" id="MobiDB-lite"/>
    </source>
</evidence>
<evidence type="ECO:0000256" key="4">
    <source>
        <dbReference type="ARBA" id="ARBA00012448"/>
    </source>
</evidence>
<dbReference type="RefSeq" id="WP_336473475.1">
    <property type="nucleotide sequence ID" value="NZ_JBAWSX010000011.1"/>
</dbReference>
<accession>A0ABU8FK38</accession>
<comment type="caution">
    <text evidence="10">The sequence shown here is derived from an EMBL/GenBank/DDBJ whole genome shotgun (WGS) entry which is preliminary data.</text>
</comment>